<dbReference type="AlphaFoldDB" id="A0A9W7ZNP7"/>
<feature type="transmembrane region" description="Helical" evidence="4">
    <location>
        <begin position="103"/>
        <end position="122"/>
    </location>
</feature>
<keyword evidence="4" id="KW-1133">Transmembrane helix</keyword>
<dbReference type="SUPFAM" id="SSF103473">
    <property type="entry name" value="MFS general substrate transporter"/>
    <property type="match status" value="1"/>
</dbReference>
<feature type="transmembrane region" description="Helical" evidence="4">
    <location>
        <begin position="134"/>
        <end position="154"/>
    </location>
</feature>
<dbReference type="OrthoDB" id="6499973at2759"/>
<feature type="transmembrane region" description="Helical" evidence="4">
    <location>
        <begin position="34"/>
        <end position="54"/>
    </location>
</feature>
<organism evidence="6 7">
    <name type="scientific">Mycoemilia scoparia</name>
    <dbReference type="NCBI Taxonomy" id="417184"/>
    <lineage>
        <taxon>Eukaryota</taxon>
        <taxon>Fungi</taxon>
        <taxon>Fungi incertae sedis</taxon>
        <taxon>Zoopagomycota</taxon>
        <taxon>Kickxellomycotina</taxon>
        <taxon>Kickxellomycetes</taxon>
        <taxon>Kickxellales</taxon>
        <taxon>Kickxellaceae</taxon>
        <taxon>Mycoemilia</taxon>
    </lineage>
</organism>
<keyword evidence="7" id="KW-1185">Reference proteome</keyword>
<comment type="subcellular location">
    <subcellularLocation>
        <location evidence="1">Membrane</location>
        <topology evidence="1">Multi-pass membrane protein</topology>
    </subcellularLocation>
</comment>
<evidence type="ECO:0000256" key="1">
    <source>
        <dbReference type="ARBA" id="ARBA00004141"/>
    </source>
</evidence>
<evidence type="ECO:0000256" key="2">
    <source>
        <dbReference type="ARBA" id="ARBA00006727"/>
    </source>
</evidence>
<evidence type="ECO:0000256" key="4">
    <source>
        <dbReference type="SAM" id="Phobius"/>
    </source>
</evidence>
<comment type="similarity">
    <text evidence="2">Belongs to the major facilitator superfamily. Monocarboxylate porter (TC 2.A.1.13) family.</text>
</comment>
<feature type="transmembrane region" description="Helical" evidence="4">
    <location>
        <begin position="192"/>
        <end position="212"/>
    </location>
</feature>
<feature type="transmembrane region" description="Helical" evidence="4">
    <location>
        <begin position="432"/>
        <end position="449"/>
    </location>
</feature>
<feature type="transmembrane region" description="Helical" evidence="4">
    <location>
        <begin position="556"/>
        <end position="580"/>
    </location>
</feature>
<dbReference type="InterPro" id="IPR020846">
    <property type="entry name" value="MFS_dom"/>
</dbReference>
<feature type="transmembrane region" description="Helical" evidence="4">
    <location>
        <begin position="456"/>
        <end position="479"/>
    </location>
</feature>
<feature type="domain" description="Major facilitator superfamily (MFS) profile" evidence="5">
    <location>
        <begin position="33"/>
        <end position="583"/>
    </location>
</feature>
<evidence type="ECO:0000313" key="7">
    <source>
        <dbReference type="Proteomes" id="UP001150538"/>
    </source>
</evidence>
<feature type="transmembrane region" description="Helical" evidence="4">
    <location>
        <begin position="74"/>
        <end position="96"/>
    </location>
</feature>
<keyword evidence="4" id="KW-0472">Membrane</keyword>
<dbReference type="GO" id="GO:0022857">
    <property type="term" value="F:transmembrane transporter activity"/>
    <property type="evidence" value="ECO:0007669"/>
    <property type="project" value="InterPro"/>
</dbReference>
<feature type="transmembrane region" description="Helical" evidence="4">
    <location>
        <begin position="397"/>
        <end position="420"/>
    </location>
</feature>
<feature type="region of interest" description="Disordered" evidence="3">
    <location>
        <begin position="320"/>
        <end position="359"/>
    </location>
</feature>
<comment type="caution">
    <text evidence="6">The sequence shown here is derived from an EMBL/GenBank/DDBJ whole genome shotgun (WGS) entry which is preliminary data.</text>
</comment>
<dbReference type="PANTHER" id="PTHR11360:SF284">
    <property type="entry name" value="EG:103B4.3 PROTEIN-RELATED"/>
    <property type="match status" value="1"/>
</dbReference>
<dbReference type="InterPro" id="IPR011701">
    <property type="entry name" value="MFS"/>
</dbReference>
<dbReference type="InterPro" id="IPR036259">
    <property type="entry name" value="MFS_trans_sf"/>
</dbReference>
<dbReference type="GO" id="GO:0016020">
    <property type="term" value="C:membrane"/>
    <property type="evidence" value="ECO:0007669"/>
    <property type="project" value="UniProtKB-SubCell"/>
</dbReference>
<name>A0A9W7ZNP7_9FUNG</name>
<dbReference type="Proteomes" id="UP001150538">
    <property type="component" value="Unassembled WGS sequence"/>
</dbReference>
<dbReference type="InterPro" id="IPR050327">
    <property type="entry name" value="Proton-linked_MCT"/>
</dbReference>
<protein>
    <recommendedName>
        <fullName evidence="5">Major facilitator superfamily (MFS) profile domain-containing protein</fullName>
    </recommendedName>
</protein>
<dbReference type="PROSITE" id="PS50850">
    <property type="entry name" value="MFS"/>
    <property type="match status" value="1"/>
</dbReference>
<feature type="transmembrane region" description="Helical" evidence="4">
    <location>
        <begin position="522"/>
        <end position="544"/>
    </location>
</feature>
<dbReference type="EMBL" id="JANBPU010000270">
    <property type="protein sequence ID" value="KAJ1913318.1"/>
    <property type="molecule type" value="Genomic_DNA"/>
</dbReference>
<accession>A0A9W7ZNP7</accession>
<proteinExistence type="inferred from homology"/>
<evidence type="ECO:0000313" key="6">
    <source>
        <dbReference type="EMBL" id="KAJ1913318.1"/>
    </source>
</evidence>
<evidence type="ECO:0000256" key="3">
    <source>
        <dbReference type="SAM" id="MobiDB-lite"/>
    </source>
</evidence>
<feature type="transmembrane region" description="Helical" evidence="4">
    <location>
        <begin position="485"/>
        <end position="510"/>
    </location>
</feature>
<reference evidence="6" key="1">
    <citation type="submission" date="2022-07" db="EMBL/GenBank/DDBJ databases">
        <title>Phylogenomic reconstructions and comparative analyses of Kickxellomycotina fungi.</title>
        <authorList>
            <person name="Reynolds N.K."/>
            <person name="Stajich J.E."/>
            <person name="Barry K."/>
            <person name="Grigoriev I.V."/>
            <person name="Crous P."/>
            <person name="Smith M.E."/>
        </authorList>
    </citation>
    <scope>NUCLEOTIDE SEQUENCE</scope>
    <source>
        <strain evidence="6">NBRC 100468</strain>
    </source>
</reference>
<keyword evidence="4" id="KW-0812">Transmembrane</keyword>
<evidence type="ECO:0000259" key="5">
    <source>
        <dbReference type="PROSITE" id="PS50850"/>
    </source>
</evidence>
<feature type="transmembrane region" description="Helical" evidence="4">
    <location>
        <begin position="161"/>
        <end position="180"/>
    </location>
</feature>
<dbReference type="PANTHER" id="PTHR11360">
    <property type="entry name" value="MONOCARBOXYLATE TRANSPORTER"/>
    <property type="match status" value="1"/>
</dbReference>
<sequence>MAEEKQSPLKYLHPHNIKLWFTSLPTNPHQQQGLIVLAASFIVSMFTVSLFSSMGVYQAYYLETMFKNESAAKISWITTTCVICLSGMMVVGGIIFEKIGPRFTILIGTNMMVLGYLLASFSTRIWQLILTQGLLVGTGAAFIGSAIMVVVLDYFGGGKGLAVGISSSGAGIGGMWIPPVTQALIDSVGIHWALRIFGFIIFAVCNSCAVFLKPSNPDDTSDRKAIAVVNGEETENEDPNPENGLNEYSTSYSVDIDKTRVLERASATICAKTTKTIERPGGILSCDDTILILEEYIVDRNGHSESSNSDGNLFMTLDHKTQNKEDATKTKSTSTKLPPYTENNNASHTVEDGPRGADQQQEGIKTGIAINGDEVTQNSSSKWWMLLDSKIIMDPPVWLLFWSMVFLAIGTNSITGYTIASANQHGITPTKSSLIPTVMGITHTIGNIISGMLADYVGAITIYLVSLVSSMIFTFAFWYPAESYAMFMILALAFGLVGMNTNNTVAIVVAQFYGLKRLPSTMGVVLLGSVVGGLCGNYAIAAVYDRVDHRKKFKFTILLTGIIYGVASLFGLAVSIIFYLRKRKGKLAII</sequence>
<gene>
    <name evidence="6" type="ORF">H4219_005260</name>
</gene>
<dbReference type="Gene3D" id="1.20.1250.20">
    <property type="entry name" value="MFS general substrate transporter like domains"/>
    <property type="match status" value="2"/>
</dbReference>
<dbReference type="Pfam" id="PF07690">
    <property type="entry name" value="MFS_1"/>
    <property type="match status" value="2"/>
</dbReference>
<feature type="compositionally biased region" description="Basic and acidic residues" evidence="3">
    <location>
        <begin position="320"/>
        <end position="329"/>
    </location>
</feature>